<feature type="domain" description="Thioredoxin" evidence="9">
    <location>
        <begin position="8"/>
        <end position="201"/>
    </location>
</feature>
<dbReference type="PROSITE" id="PS51352">
    <property type="entry name" value="THIOREDOXIN_2"/>
    <property type="match status" value="1"/>
</dbReference>
<comment type="subcellular location">
    <subcellularLocation>
        <location evidence="1 7">Periplasm</location>
    </subcellularLocation>
</comment>
<dbReference type="PANTHER" id="PTHR35891">
    <property type="entry name" value="THIOL:DISULFIDE INTERCHANGE PROTEIN DSBA"/>
    <property type="match status" value="1"/>
</dbReference>
<evidence type="ECO:0000256" key="8">
    <source>
        <dbReference type="SAM" id="SignalP"/>
    </source>
</evidence>
<keyword evidence="4 7" id="KW-0574">Periplasm</keyword>
<dbReference type="CDD" id="cd03019">
    <property type="entry name" value="DsbA_DsbA"/>
    <property type="match status" value="1"/>
</dbReference>
<evidence type="ECO:0000256" key="1">
    <source>
        <dbReference type="ARBA" id="ARBA00004418"/>
    </source>
</evidence>
<evidence type="ECO:0000259" key="9">
    <source>
        <dbReference type="PROSITE" id="PS51352"/>
    </source>
</evidence>
<reference evidence="10 11" key="1">
    <citation type="submission" date="2024-09" db="EMBL/GenBank/DDBJ databases">
        <authorList>
            <person name="Sun Q."/>
            <person name="Mori K."/>
        </authorList>
    </citation>
    <scope>NUCLEOTIDE SEQUENCE [LARGE SCALE GENOMIC DNA]</scope>
    <source>
        <strain evidence="10 11">ATCC 51285</strain>
    </source>
</reference>
<dbReference type="InterPro" id="IPR023205">
    <property type="entry name" value="DsbA/DsbL"/>
</dbReference>
<dbReference type="InterPro" id="IPR013766">
    <property type="entry name" value="Thioredoxin_domain"/>
</dbReference>
<keyword evidence="3 8" id="KW-0732">Signal</keyword>
<dbReference type="InterPro" id="IPR050824">
    <property type="entry name" value="Thiol_disulfide_DsbA"/>
</dbReference>
<evidence type="ECO:0000256" key="3">
    <source>
        <dbReference type="ARBA" id="ARBA00022729"/>
    </source>
</evidence>
<feature type="signal peptide" evidence="8">
    <location>
        <begin position="1"/>
        <end position="20"/>
    </location>
</feature>
<keyword evidence="11" id="KW-1185">Reference proteome</keyword>
<dbReference type="SUPFAM" id="SSF52833">
    <property type="entry name" value="Thioredoxin-like"/>
    <property type="match status" value="1"/>
</dbReference>
<dbReference type="EMBL" id="JBHLZN010000002">
    <property type="protein sequence ID" value="MFB9885971.1"/>
    <property type="molecule type" value="Genomic_DNA"/>
</dbReference>
<evidence type="ECO:0000313" key="10">
    <source>
        <dbReference type="EMBL" id="MFB9885971.1"/>
    </source>
</evidence>
<evidence type="ECO:0000256" key="6">
    <source>
        <dbReference type="ARBA" id="ARBA00023284"/>
    </source>
</evidence>
<feature type="chain" id="PRO_5045415762" description="Thiol:disulfide interchange protein" evidence="8">
    <location>
        <begin position="21"/>
        <end position="208"/>
    </location>
</feature>
<organism evidence="10 11">
    <name type="scientific">Balneatrix alpica</name>
    <dbReference type="NCBI Taxonomy" id="75684"/>
    <lineage>
        <taxon>Bacteria</taxon>
        <taxon>Pseudomonadati</taxon>
        <taxon>Pseudomonadota</taxon>
        <taxon>Gammaproteobacteria</taxon>
        <taxon>Oceanospirillales</taxon>
        <taxon>Balneatrichaceae</taxon>
        <taxon>Balneatrix</taxon>
    </lineage>
</organism>
<dbReference type="Pfam" id="PF01323">
    <property type="entry name" value="DSBA"/>
    <property type="match status" value="1"/>
</dbReference>
<dbReference type="InterPro" id="IPR017937">
    <property type="entry name" value="Thioredoxin_CS"/>
</dbReference>
<accession>A0ABV5Z9K6</accession>
<evidence type="ECO:0000256" key="2">
    <source>
        <dbReference type="ARBA" id="ARBA00005791"/>
    </source>
</evidence>
<dbReference type="Proteomes" id="UP001589628">
    <property type="component" value="Unassembled WGS sequence"/>
</dbReference>
<dbReference type="InterPro" id="IPR036249">
    <property type="entry name" value="Thioredoxin-like_sf"/>
</dbReference>
<keyword evidence="6" id="KW-0676">Redox-active center</keyword>
<protein>
    <recommendedName>
        <fullName evidence="7">Thiol:disulfide interchange protein</fullName>
    </recommendedName>
</protein>
<evidence type="ECO:0000256" key="4">
    <source>
        <dbReference type="ARBA" id="ARBA00022764"/>
    </source>
</evidence>
<keyword evidence="5 7" id="KW-1015">Disulfide bond</keyword>
<comment type="similarity">
    <text evidence="2">Belongs to the thioredoxin family. DsbA subfamily.</text>
</comment>
<dbReference type="InterPro" id="IPR001853">
    <property type="entry name" value="DSBA-like_thioredoxin_dom"/>
</dbReference>
<sequence>MLKMLRVAVVAACLPVLAWAQSFEAGKDYTELATPIRTANPDKIEVLEFFSYGCPHCNNFDPMVSAWHAQLAEDVSFDNVPVVFNRSWEALARTYYAATELKVEEKVHRPIFDALHVDKKRLFTEDAVAEFMAEQGIDEQAFRKAYTSFATEMRMKKAEALLRGADIQGVPNLVVNGKYKIDPAMAGGLARMLEIADYLIEKERAAKN</sequence>
<comment type="caution">
    <text evidence="10">The sequence shown here is derived from an EMBL/GenBank/DDBJ whole genome shotgun (WGS) entry which is preliminary data.</text>
</comment>
<evidence type="ECO:0000256" key="7">
    <source>
        <dbReference type="PIRNR" id="PIRNR001488"/>
    </source>
</evidence>
<dbReference type="PIRSF" id="PIRSF001488">
    <property type="entry name" value="Tdi_protein"/>
    <property type="match status" value="1"/>
</dbReference>
<gene>
    <name evidence="10" type="ORF">ACFFLH_06090</name>
</gene>
<name>A0ABV5Z9K6_9GAMM</name>
<evidence type="ECO:0000256" key="5">
    <source>
        <dbReference type="ARBA" id="ARBA00023157"/>
    </source>
</evidence>
<evidence type="ECO:0000313" key="11">
    <source>
        <dbReference type="Proteomes" id="UP001589628"/>
    </source>
</evidence>
<dbReference type="PROSITE" id="PS00194">
    <property type="entry name" value="THIOREDOXIN_1"/>
    <property type="match status" value="1"/>
</dbReference>
<dbReference type="RefSeq" id="WP_027311482.1">
    <property type="nucleotide sequence ID" value="NZ_JAUESS010000007.1"/>
</dbReference>
<proteinExistence type="inferred from homology"/>
<dbReference type="PANTHER" id="PTHR35891:SF2">
    <property type="entry name" value="THIOL:DISULFIDE INTERCHANGE PROTEIN DSBA"/>
    <property type="match status" value="1"/>
</dbReference>
<dbReference type="Gene3D" id="3.40.30.10">
    <property type="entry name" value="Glutaredoxin"/>
    <property type="match status" value="1"/>
</dbReference>